<dbReference type="STRING" id="1703345.A3860_24935"/>
<accession>A0A1V9FXT0</accession>
<feature type="chain" id="PRO_5012912734" evidence="1">
    <location>
        <begin position="20"/>
        <end position="428"/>
    </location>
</feature>
<gene>
    <name evidence="3" type="ORF">A3860_24935</name>
</gene>
<dbReference type="RefSeq" id="WP_081147864.1">
    <property type="nucleotide sequence ID" value="NZ_LVYD01000046.1"/>
</dbReference>
<evidence type="ECO:0000259" key="2">
    <source>
        <dbReference type="Pfam" id="PF22807"/>
    </source>
</evidence>
<dbReference type="Proteomes" id="UP000192796">
    <property type="component" value="Unassembled WGS sequence"/>
</dbReference>
<dbReference type="EMBL" id="LVYD01000046">
    <property type="protein sequence ID" value="OQP63142.1"/>
    <property type="molecule type" value="Genomic_DNA"/>
</dbReference>
<feature type="domain" description="Pyrroloquinoline quinone-dependent pyranose dehydrogenase beta-propeller" evidence="2">
    <location>
        <begin position="42"/>
        <end position="425"/>
    </location>
</feature>
<dbReference type="InterPro" id="IPR054539">
    <property type="entry name" value="Beta-prop_PDH"/>
</dbReference>
<dbReference type="OrthoDB" id="9811395at2"/>
<dbReference type="PANTHER" id="PTHR19328:SF53">
    <property type="entry name" value="MEMBRANE PROTEIN"/>
    <property type="match status" value="1"/>
</dbReference>
<evidence type="ECO:0000256" key="1">
    <source>
        <dbReference type="SAM" id="SignalP"/>
    </source>
</evidence>
<dbReference type="AlphaFoldDB" id="A0A1V9FXT0"/>
<keyword evidence="4" id="KW-1185">Reference proteome</keyword>
<feature type="signal peptide" evidence="1">
    <location>
        <begin position="1"/>
        <end position="19"/>
    </location>
</feature>
<organism evidence="3 4">
    <name type="scientific">Niastella vici</name>
    <dbReference type="NCBI Taxonomy" id="1703345"/>
    <lineage>
        <taxon>Bacteria</taxon>
        <taxon>Pseudomonadati</taxon>
        <taxon>Bacteroidota</taxon>
        <taxon>Chitinophagia</taxon>
        <taxon>Chitinophagales</taxon>
        <taxon>Chitinophagaceae</taxon>
        <taxon>Niastella</taxon>
    </lineage>
</organism>
<dbReference type="Pfam" id="PF22807">
    <property type="entry name" value="TrAA12"/>
    <property type="match status" value="1"/>
</dbReference>
<evidence type="ECO:0000313" key="3">
    <source>
        <dbReference type="EMBL" id="OQP63142.1"/>
    </source>
</evidence>
<comment type="caution">
    <text evidence="3">The sequence shown here is derived from an EMBL/GenBank/DDBJ whole genome shotgun (WGS) entry which is preliminary data.</text>
</comment>
<dbReference type="Gene3D" id="2.120.10.30">
    <property type="entry name" value="TolB, C-terminal domain"/>
    <property type="match status" value="1"/>
</dbReference>
<evidence type="ECO:0000313" key="4">
    <source>
        <dbReference type="Proteomes" id="UP000192796"/>
    </source>
</evidence>
<dbReference type="PANTHER" id="PTHR19328">
    <property type="entry name" value="HEDGEHOG-INTERACTING PROTEIN"/>
    <property type="match status" value="1"/>
</dbReference>
<proteinExistence type="predicted"/>
<dbReference type="InterPro" id="IPR011042">
    <property type="entry name" value="6-blade_b-propeller_TolB-like"/>
</dbReference>
<sequence>MKNTLFLACSLAIAATAFGSDSTKVKTHSTAEVTRDAAAITLPTGFRSVVVATDLGRARHLTVAANGDIFVKLEKLKDGKGIIRLHDANGDGKADATSGFGNYVGTGICIKNGYLYASSNSDVYRYKIDEKTGTVDIGSEQKIVTGLVDNNQHNSKSLALDNDGNIYVNIGAPSNCCQVNDRVKGSPGQDPCPILEKAGGIWQFKADKLNQSYAEGVRYATGLRNVVGLDWNNEVNELYVMQHGRDMLFQFYPELFTQKEGAENPAEELFRIKKGADCGWPYCYYDNGKQEKLLNPEYGGDRKKVDRCADKTKSIVQFPGHLAPNGLLFYTGNQFPAKYRNGAFIAFHGSWNRAPEPQAGFFVVFVPFKDGMPSGKWEVFADGFSGFTSGASTGQAKYRPCGLAQAPDGSLVISDDNNGTIWKVSYSK</sequence>
<keyword evidence="1" id="KW-0732">Signal</keyword>
<dbReference type="SUPFAM" id="SSF50952">
    <property type="entry name" value="Soluble quinoprotein glucose dehydrogenase"/>
    <property type="match status" value="1"/>
</dbReference>
<name>A0A1V9FXT0_9BACT</name>
<dbReference type="InterPro" id="IPR011041">
    <property type="entry name" value="Quinoprot_gluc/sorb_DH_b-prop"/>
</dbReference>
<protein>
    <submittedName>
        <fullName evidence="3">Sorbosone dehydrogenase</fullName>
    </submittedName>
</protein>
<reference evidence="3 4" key="1">
    <citation type="submission" date="2016-03" db="EMBL/GenBank/DDBJ databases">
        <title>Niastella vici sp. nov., isolated from farmland soil.</title>
        <authorList>
            <person name="Chen L."/>
            <person name="Wang D."/>
            <person name="Yang S."/>
            <person name="Wang G."/>
        </authorList>
    </citation>
    <scope>NUCLEOTIDE SEQUENCE [LARGE SCALE GENOMIC DNA]</scope>
    <source>
        <strain evidence="3 4">DJ57</strain>
    </source>
</reference>